<name>A0ABQ1YSY4_9BACT</name>
<evidence type="ECO:0000313" key="1">
    <source>
        <dbReference type="EMBL" id="GGH35318.1"/>
    </source>
</evidence>
<accession>A0ABQ1YSY4</accession>
<organism evidence="1 2">
    <name type="scientific">Dyadobacter endophyticus</name>
    <dbReference type="NCBI Taxonomy" id="1749036"/>
    <lineage>
        <taxon>Bacteria</taxon>
        <taxon>Pseudomonadati</taxon>
        <taxon>Bacteroidota</taxon>
        <taxon>Cytophagia</taxon>
        <taxon>Cytophagales</taxon>
        <taxon>Spirosomataceae</taxon>
        <taxon>Dyadobacter</taxon>
    </lineage>
</organism>
<gene>
    <name evidence="1" type="ORF">GCM10007423_26850</name>
</gene>
<evidence type="ECO:0000313" key="2">
    <source>
        <dbReference type="Proteomes" id="UP000600214"/>
    </source>
</evidence>
<keyword evidence="2" id="KW-1185">Reference proteome</keyword>
<sequence length="164" mass="19056">MVEFAGENWEFPSTVGKAVIDHKLDYKPPAFYYKNFNEDTEVILSPNLGFGDVDNEYQPKESLYGNTVNGYIFRFPSKQETYDSLRTLLETRYNKKFILTKGVKDIPAGITMNEDQKNFAYDFLTVNNKLTIGIHKNVNRVVVRYMYDLSLEKMGVKMSNYLND</sequence>
<proteinExistence type="predicted"/>
<reference evidence="2" key="1">
    <citation type="journal article" date="2019" name="Int. J. Syst. Evol. Microbiol.">
        <title>The Global Catalogue of Microorganisms (GCM) 10K type strain sequencing project: providing services to taxonomists for standard genome sequencing and annotation.</title>
        <authorList>
            <consortium name="The Broad Institute Genomics Platform"/>
            <consortium name="The Broad Institute Genome Sequencing Center for Infectious Disease"/>
            <person name="Wu L."/>
            <person name="Ma J."/>
        </authorList>
    </citation>
    <scope>NUCLEOTIDE SEQUENCE [LARGE SCALE GENOMIC DNA]</scope>
    <source>
        <strain evidence="2">CGMCC 1.15288</strain>
    </source>
</reference>
<dbReference type="EMBL" id="BMIA01000002">
    <property type="protein sequence ID" value="GGH35318.1"/>
    <property type="molecule type" value="Genomic_DNA"/>
</dbReference>
<protein>
    <submittedName>
        <fullName evidence="1">Uncharacterized protein</fullName>
    </submittedName>
</protein>
<dbReference type="Proteomes" id="UP000600214">
    <property type="component" value="Unassembled WGS sequence"/>
</dbReference>
<comment type="caution">
    <text evidence="1">The sequence shown here is derived from an EMBL/GenBank/DDBJ whole genome shotgun (WGS) entry which is preliminary data.</text>
</comment>